<dbReference type="SMART" id="SM00409">
    <property type="entry name" value="IG"/>
    <property type="match status" value="1"/>
</dbReference>
<reference evidence="11" key="1">
    <citation type="journal article" date="2021" name="Cell">
        <title>Tracing the genetic footprints of vertebrate landing in non-teleost ray-finned fishes.</title>
        <authorList>
            <person name="Bi X."/>
            <person name="Wang K."/>
            <person name="Yang L."/>
            <person name="Pan H."/>
            <person name="Jiang H."/>
            <person name="Wei Q."/>
            <person name="Fang M."/>
            <person name="Yu H."/>
            <person name="Zhu C."/>
            <person name="Cai Y."/>
            <person name="He Y."/>
            <person name="Gan X."/>
            <person name="Zeng H."/>
            <person name="Yu D."/>
            <person name="Zhu Y."/>
            <person name="Jiang H."/>
            <person name="Qiu Q."/>
            <person name="Yang H."/>
            <person name="Zhang Y.E."/>
            <person name="Wang W."/>
            <person name="Zhu M."/>
            <person name="He S."/>
            <person name="Zhang G."/>
        </authorList>
    </citation>
    <scope>NUCLEOTIDE SEQUENCE</scope>
    <source>
        <strain evidence="11">Pddl_001</strain>
    </source>
</reference>
<dbReference type="InterPro" id="IPR000483">
    <property type="entry name" value="Cys-rich_flank_reg_C"/>
</dbReference>
<gene>
    <name evidence="11" type="primary">Lrfn1l_1</name>
    <name evidence="11" type="ORF">GTO93_0012318</name>
</gene>
<dbReference type="InterPro" id="IPR003599">
    <property type="entry name" value="Ig_sub"/>
</dbReference>
<evidence type="ECO:0000259" key="9">
    <source>
        <dbReference type="PROSITE" id="PS50835"/>
    </source>
</evidence>
<dbReference type="SUPFAM" id="SSF49265">
    <property type="entry name" value="Fibronectin type III"/>
    <property type="match status" value="1"/>
</dbReference>
<dbReference type="EMBL" id="JAAWVQ010053559">
    <property type="protein sequence ID" value="MBN3275750.1"/>
    <property type="molecule type" value="Genomic_DNA"/>
</dbReference>
<accession>A0ABS2XN60</accession>
<dbReference type="InterPro" id="IPR007110">
    <property type="entry name" value="Ig-like_dom"/>
</dbReference>
<dbReference type="InterPro" id="IPR003591">
    <property type="entry name" value="Leu-rich_rpt_typical-subtyp"/>
</dbReference>
<proteinExistence type="predicted"/>
<dbReference type="InterPro" id="IPR001611">
    <property type="entry name" value="Leu-rich_rpt"/>
</dbReference>
<keyword evidence="1" id="KW-0433">Leucine-rich repeat</keyword>
<name>A0ABS2XN60_POLSP</name>
<organism evidence="11 12">
    <name type="scientific">Polyodon spathula</name>
    <name type="common">North American paddlefish</name>
    <name type="synonym">Squalus spathula</name>
    <dbReference type="NCBI Taxonomy" id="7913"/>
    <lineage>
        <taxon>Eukaryota</taxon>
        <taxon>Metazoa</taxon>
        <taxon>Chordata</taxon>
        <taxon>Craniata</taxon>
        <taxon>Vertebrata</taxon>
        <taxon>Euteleostomi</taxon>
        <taxon>Actinopterygii</taxon>
        <taxon>Chondrostei</taxon>
        <taxon>Acipenseriformes</taxon>
        <taxon>Polyodontidae</taxon>
        <taxon>Polyodon</taxon>
    </lineage>
</organism>
<feature type="compositionally biased region" description="Polar residues" evidence="6">
    <location>
        <begin position="573"/>
        <end position="597"/>
    </location>
</feature>
<dbReference type="Pfam" id="PF13927">
    <property type="entry name" value="Ig_3"/>
    <property type="match status" value="1"/>
</dbReference>
<feature type="signal peptide" evidence="8">
    <location>
        <begin position="1"/>
        <end position="17"/>
    </location>
</feature>
<dbReference type="InterPro" id="IPR036179">
    <property type="entry name" value="Ig-like_dom_sf"/>
</dbReference>
<feature type="region of interest" description="Disordered" evidence="6">
    <location>
        <begin position="573"/>
        <end position="603"/>
    </location>
</feature>
<comment type="caution">
    <text evidence="11">The sequence shown here is derived from an EMBL/GenBank/DDBJ whole genome shotgun (WGS) entry which is preliminary data.</text>
</comment>
<protein>
    <submittedName>
        <fullName evidence="11">LFN1L protein</fullName>
    </submittedName>
</protein>
<dbReference type="Gene3D" id="3.80.10.10">
    <property type="entry name" value="Ribonuclease Inhibitor"/>
    <property type="match status" value="2"/>
</dbReference>
<feature type="compositionally biased region" description="Polar residues" evidence="6">
    <location>
        <begin position="398"/>
        <end position="415"/>
    </location>
</feature>
<evidence type="ECO:0000313" key="11">
    <source>
        <dbReference type="EMBL" id="MBN3275750.1"/>
    </source>
</evidence>
<dbReference type="InterPro" id="IPR003961">
    <property type="entry name" value="FN3_dom"/>
</dbReference>
<dbReference type="InterPro" id="IPR032675">
    <property type="entry name" value="LRR_dom_sf"/>
</dbReference>
<dbReference type="PROSITE" id="PS50835">
    <property type="entry name" value="IG_LIKE"/>
    <property type="match status" value="1"/>
</dbReference>
<feature type="domain" description="Fibronectin type-III" evidence="10">
    <location>
        <begin position="416"/>
        <end position="512"/>
    </location>
</feature>
<evidence type="ECO:0000313" key="12">
    <source>
        <dbReference type="Proteomes" id="UP001166093"/>
    </source>
</evidence>
<dbReference type="InterPro" id="IPR050467">
    <property type="entry name" value="LRFN"/>
</dbReference>
<dbReference type="Pfam" id="PF00560">
    <property type="entry name" value="LRR_1"/>
    <property type="match status" value="1"/>
</dbReference>
<keyword evidence="2 8" id="KW-0732">Signal</keyword>
<feature type="domain" description="Ig-like" evidence="9">
    <location>
        <begin position="287"/>
        <end position="376"/>
    </location>
</feature>
<evidence type="ECO:0000256" key="8">
    <source>
        <dbReference type="SAM" id="SignalP"/>
    </source>
</evidence>
<feature type="region of interest" description="Disordered" evidence="6">
    <location>
        <begin position="384"/>
        <end position="417"/>
    </location>
</feature>
<dbReference type="SMART" id="SM00369">
    <property type="entry name" value="LRR_TYP"/>
    <property type="match status" value="6"/>
</dbReference>
<dbReference type="InterPro" id="IPR036116">
    <property type="entry name" value="FN3_sf"/>
</dbReference>
<evidence type="ECO:0000256" key="2">
    <source>
        <dbReference type="ARBA" id="ARBA00022729"/>
    </source>
</evidence>
<dbReference type="CDD" id="cd00063">
    <property type="entry name" value="FN3"/>
    <property type="match status" value="1"/>
</dbReference>
<dbReference type="PROSITE" id="PS50853">
    <property type="entry name" value="FN3"/>
    <property type="match status" value="1"/>
</dbReference>
<dbReference type="PANTHER" id="PTHR45842">
    <property type="entry name" value="SYNAPTIC ADHESION-LIKE MOLECULE SALM"/>
    <property type="match status" value="1"/>
</dbReference>
<keyword evidence="7" id="KW-1133">Transmembrane helix</keyword>
<feature type="compositionally biased region" description="Low complexity" evidence="6">
    <location>
        <begin position="802"/>
        <end position="812"/>
    </location>
</feature>
<keyword evidence="3" id="KW-0677">Repeat</keyword>
<dbReference type="SMART" id="SM00408">
    <property type="entry name" value="IGc2"/>
    <property type="match status" value="1"/>
</dbReference>
<dbReference type="Proteomes" id="UP001166093">
    <property type="component" value="Unassembled WGS sequence"/>
</dbReference>
<evidence type="ECO:0000256" key="6">
    <source>
        <dbReference type="SAM" id="MobiDB-lite"/>
    </source>
</evidence>
<dbReference type="SMART" id="SM00082">
    <property type="entry name" value="LRRCT"/>
    <property type="match status" value="1"/>
</dbReference>
<feature type="non-terminal residue" evidence="11">
    <location>
        <position position="857"/>
    </location>
</feature>
<evidence type="ECO:0000256" key="1">
    <source>
        <dbReference type="ARBA" id="ARBA00022614"/>
    </source>
</evidence>
<dbReference type="SUPFAM" id="SSF48726">
    <property type="entry name" value="Immunoglobulin"/>
    <property type="match status" value="1"/>
</dbReference>
<keyword evidence="5" id="KW-0393">Immunoglobulin domain</keyword>
<feature type="chain" id="PRO_5045093076" evidence="8">
    <location>
        <begin position="18"/>
        <end position="857"/>
    </location>
</feature>
<dbReference type="InterPro" id="IPR013783">
    <property type="entry name" value="Ig-like_fold"/>
</dbReference>
<evidence type="ECO:0000256" key="7">
    <source>
        <dbReference type="SAM" id="Phobius"/>
    </source>
</evidence>
<evidence type="ECO:0000256" key="5">
    <source>
        <dbReference type="ARBA" id="ARBA00023319"/>
    </source>
</evidence>
<dbReference type="PROSITE" id="PS51450">
    <property type="entry name" value="LRR"/>
    <property type="match status" value="1"/>
</dbReference>
<sequence length="857" mass="94138">MERLILYLLMLSISVRAQVCPKRCMCQNLSPSLAILCARTGLLFVPTVIDRRTVELRLTDNFITVIRRKDFANMTSLLHLTLSRNTISLIMPYTFSDLKGLRALHLDSNRITVVGDDHFRGLTNLRHLILSNNQLVDISPNAFDDFLGTLEDLDLSYNNLVHIPWETIGRLNNVNTLNMDHNLIDYVPEGIFANLHKLARLDMTSNKLKKIPPDPLFLRIPVYAKSKGSPFTSLVLSFGGNPLHCNCELLWLRRLTREDDLETCASPPDLMAKYFWTIPEEEFICDPPVITRKSLKTFVMEGQAISLKCKANGDPDPSIHWVSPEGKLISNTSRTVSYDNGSLDINIATVKDTGVFTCIASNAAGEATGPVELVVNPLPHLANSTSRVRETEPGPSDILTSAKSTSPSSNDTKGQQGRKVVLVELTTNSALIKWPSQRQVPGIRMYQVQYNSSTDDTLVYRMIPSTSKDFLVKDLVSGREYELCVLAVYEDGITTLTATRVVGCLQFTTEQEYSHCQSMHTQFLGGTMIIIIGGIIVASVLVFIIILMIRYKVSNINGESSKAGVNNVCSQTNGGQAGQVTRSTSKGTESQDEQVQASSGSVGGGVGGCVSDLMVRDSNTVALVVECEKVTQISEMTAEDIIVPAQRRKSRTSAELIHQTSLSSKEVRCTSEGLGAPPPFKMSDFRLTLGMNCLPIQSTAPSQCKRWDELFALRSLFLTQGAKARMWQDITTWVSASSNGKRDGEDIGKKCTYIKQSLRTKVAAQRTHHTGAHPPGTAFAVPDGPLMCAGCRCSDVGFGPESPLEESSSNLPQTEKRDTVDFQKQESTSGSHPGKHPGQTEASLHISIYLSENNIVV</sequence>
<evidence type="ECO:0000259" key="10">
    <source>
        <dbReference type="PROSITE" id="PS50853"/>
    </source>
</evidence>
<dbReference type="Pfam" id="PF00041">
    <property type="entry name" value="fn3"/>
    <property type="match status" value="1"/>
</dbReference>
<keyword evidence="12" id="KW-1185">Reference proteome</keyword>
<feature type="transmembrane region" description="Helical" evidence="7">
    <location>
        <begin position="523"/>
        <end position="549"/>
    </location>
</feature>
<dbReference type="InterPro" id="IPR003598">
    <property type="entry name" value="Ig_sub2"/>
</dbReference>
<dbReference type="Gene3D" id="2.60.40.10">
    <property type="entry name" value="Immunoglobulins"/>
    <property type="match status" value="2"/>
</dbReference>
<keyword evidence="4" id="KW-1015">Disulfide bond</keyword>
<dbReference type="Pfam" id="PF13855">
    <property type="entry name" value="LRR_8"/>
    <property type="match status" value="2"/>
</dbReference>
<feature type="region of interest" description="Disordered" evidence="6">
    <location>
        <begin position="802"/>
        <end position="843"/>
    </location>
</feature>
<evidence type="ECO:0000256" key="3">
    <source>
        <dbReference type="ARBA" id="ARBA00022737"/>
    </source>
</evidence>
<feature type="compositionally biased region" description="Basic and acidic residues" evidence="6">
    <location>
        <begin position="814"/>
        <end position="824"/>
    </location>
</feature>
<dbReference type="PANTHER" id="PTHR45842:SF20">
    <property type="entry name" value="LEUCINE-RICH REPEAT AND FIBRONECTIN TYPE III DOMAIN-CONTAINING PROTEIN 1-LIKE PROTEIN"/>
    <property type="match status" value="1"/>
</dbReference>
<evidence type="ECO:0000256" key="4">
    <source>
        <dbReference type="ARBA" id="ARBA00023157"/>
    </source>
</evidence>
<dbReference type="SUPFAM" id="SSF52058">
    <property type="entry name" value="L domain-like"/>
    <property type="match status" value="1"/>
</dbReference>
<feature type="non-terminal residue" evidence="11">
    <location>
        <position position="1"/>
    </location>
</feature>
<keyword evidence="7" id="KW-0472">Membrane</keyword>
<keyword evidence="7" id="KW-0812">Transmembrane</keyword>